<protein>
    <recommendedName>
        <fullName evidence="2">Polynucleotide 5'-hydroxyl-kinase GRC3</fullName>
    </recommendedName>
    <alternativeName>
        <fullName evidence="1">Polynucleotide 5'-hydroxyl-kinase grc3</fullName>
    </alternativeName>
</protein>
<dbReference type="GO" id="GO:0005634">
    <property type="term" value="C:nucleus"/>
    <property type="evidence" value="ECO:0007669"/>
    <property type="project" value="TreeGrafter"/>
</dbReference>
<dbReference type="Pfam" id="PF16573">
    <property type="entry name" value="CLP1_N"/>
    <property type="match status" value="1"/>
</dbReference>
<evidence type="ECO:0000259" key="5">
    <source>
        <dbReference type="Pfam" id="PF16573"/>
    </source>
</evidence>
<dbReference type="GO" id="GO:0006388">
    <property type="term" value="P:tRNA splicing, via endonucleolytic cleavage and ligation"/>
    <property type="evidence" value="ECO:0007669"/>
    <property type="project" value="TreeGrafter"/>
</dbReference>
<gene>
    <name evidence="7" type="ORF">RDB_LOCUS30961</name>
</gene>
<dbReference type="InterPro" id="IPR032324">
    <property type="entry name" value="Clp1_N"/>
</dbReference>
<dbReference type="Gene3D" id="3.40.50.300">
    <property type="entry name" value="P-loop containing nucleotide triphosphate hydrolases"/>
    <property type="match status" value="1"/>
</dbReference>
<organism evidence="7 8">
    <name type="scientific">Rhizoctonia solani</name>
    <dbReference type="NCBI Taxonomy" id="456999"/>
    <lineage>
        <taxon>Eukaryota</taxon>
        <taxon>Fungi</taxon>
        <taxon>Dikarya</taxon>
        <taxon>Basidiomycota</taxon>
        <taxon>Agaricomycotina</taxon>
        <taxon>Agaricomycetes</taxon>
        <taxon>Cantharellales</taxon>
        <taxon>Ceratobasidiaceae</taxon>
        <taxon>Rhizoctonia</taxon>
    </lineage>
</organism>
<comment type="caution">
    <text evidence="7">The sequence shown here is derived from an EMBL/GenBank/DDBJ whole genome shotgun (WGS) entry which is preliminary data.</text>
</comment>
<evidence type="ECO:0000256" key="1">
    <source>
        <dbReference type="ARBA" id="ARBA00018706"/>
    </source>
</evidence>
<keyword evidence="3" id="KW-0547">Nucleotide-binding</keyword>
<dbReference type="InterPro" id="IPR032319">
    <property type="entry name" value="CLP1_P"/>
</dbReference>
<evidence type="ECO:0000256" key="4">
    <source>
        <dbReference type="ARBA" id="ARBA00022840"/>
    </source>
</evidence>
<dbReference type="Gene3D" id="2.60.120.1030">
    <property type="entry name" value="Clp1, DNA binding domain"/>
    <property type="match status" value="1"/>
</dbReference>
<dbReference type="PANTHER" id="PTHR12755:SF6">
    <property type="entry name" value="POLYRIBONUCLEOTIDE 5'-HYDROXYL-KINASE CLP1"/>
    <property type="match status" value="1"/>
</dbReference>
<dbReference type="AlphaFoldDB" id="A0A8H2XJ76"/>
<feature type="domain" description="Clp1 P-loop" evidence="6">
    <location>
        <begin position="121"/>
        <end position="235"/>
    </location>
</feature>
<reference evidence="7" key="1">
    <citation type="submission" date="2021-01" db="EMBL/GenBank/DDBJ databases">
        <authorList>
            <person name="Kaushik A."/>
        </authorList>
    </citation>
    <scope>NUCLEOTIDE SEQUENCE</scope>
    <source>
        <strain evidence="7">AG4-R118</strain>
    </source>
</reference>
<evidence type="ECO:0000313" key="8">
    <source>
        <dbReference type="Proteomes" id="UP000663888"/>
    </source>
</evidence>
<dbReference type="InterPro" id="IPR027417">
    <property type="entry name" value="P-loop_NTPase"/>
</dbReference>
<feature type="domain" description="Clp1 N-terminal" evidence="5">
    <location>
        <begin position="18"/>
        <end position="98"/>
    </location>
</feature>
<dbReference type="Pfam" id="PF16575">
    <property type="entry name" value="CLP1_P"/>
    <property type="match status" value="1"/>
</dbReference>
<dbReference type="InterPro" id="IPR045116">
    <property type="entry name" value="Clp1/Grc3"/>
</dbReference>
<name>A0A8H2XJ76_9AGAM</name>
<evidence type="ECO:0000313" key="7">
    <source>
        <dbReference type="EMBL" id="CAE6428002.1"/>
    </source>
</evidence>
<dbReference type="InterPro" id="IPR038239">
    <property type="entry name" value="Clp1_N_sf"/>
</dbReference>
<dbReference type="GO" id="GO:0051731">
    <property type="term" value="F:polynucleotide 5'-hydroxyl-kinase activity"/>
    <property type="evidence" value="ECO:0007669"/>
    <property type="project" value="InterPro"/>
</dbReference>
<dbReference type="Proteomes" id="UP000663888">
    <property type="component" value="Unassembled WGS sequence"/>
</dbReference>
<keyword evidence="4" id="KW-0067">ATP-binding</keyword>
<dbReference type="EMBL" id="CAJMWX010000761">
    <property type="protein sequence ID" value="CAE6428002.1"/>
    <property type="molecule type" value="Genomic_DNA"/>
</dbReference>
<evidence type="ECO:0000256" key="2">
    <source>
        <dbReference type="ARBA" id="ARBA00019824"/>
    </source>
</evidence>
<dbReference type="GO" id="GO:0005524">
    <property type="term" value="F:ATP binding"/>
    <property type="evidence" value="ECO:0007669"/>
    <property type="project" value="UniProtKB-KW"/>
</dbReference>
<accession>A0A8H2XJ76</accession>
<sequence length="237" mass="26021">MAETVKSTNGSDYRNWDLVAKSEYRFELEANTSLAIRLTSGTAEIYGAELALGRLYLFGGECKAAVFTWPSTEYTSDETPMVPLINIHTAFEQMRIRAHRALTTNQPETAKLRPPRVLVLGPENSGKTSACKIWCNYAIRGRNWCPTLINLDVNDGGWTIPGTVSACPLSSAIPTCTPANPFGATATSAPTALSSSALLPVVHWFGHIDPKRNQQLIEKLIRTLANSVKQKFLQDHT</sequence>
<dbReference type="PANTHER" id="PTHR12755">
    <property type="entry name" value="CLEAVAGE/POLYADENYLATION FACTOR IA SUBUNIT CLP1P"/>
    <property type="match status" value="1"/>
</dbReference>
<proteinExistence type="predicted"/>
<evidence type="ECO:0000259" key="6">
    <source>
        <dbReference type="Pfam" id="PF16575"/>
    </source>
</evidence>
<evidence type="ECO:0000256" key="3">
    <source>
        <dbReference type="ARBA" id="ARBA00022741"/>
    </source>
</evidence>